<organism evidence="2 3">
    <name type="scientific">Streptomyces glaucosporus</name>
    <dbReference type="NCBI Taxonomy" id="284044"/>
    <lineage>
        <taxon>Bacteria</taxon>
        <taxon>Bacillati</taxon>
        <taxon>Actinomycetota</taxon>
        <taxon>Actinomycetes</taxon>
        <taxon>Kitasatosporales</taxon>
        <taxon>Streptomycetaceae</taxon>
        <taxon>Streptomyces</taxon>
    </lineage>
</organism>
<keyword evidence="3" id="KW-1185">Reference proteome</keyword>
<keyword evidence="1" id="KW-1133">Transmembrane helix</keyword>
<feature type="transmembrane region" description="Helical" evidence="1">
    <location>
        <begin position="63"/>
        <end position="85"/>
    </location>
</feature>
<feature type="transmembrane region" description="Helical" evidence="1">
    <location>
        <begin position="38"/>
        <end position="56"/>
    </location>
</feature>
<reference evidence="2 3" key="1">
    <citation type="journal article" date="2019" name="Int. J. Syst. Evol. Microbiol.">
        <title>The Global Catalogue of Microorganisms (GCM) 10K type strain sequencing project: providing services to taxonomists for standard genome sequencing and annotation.</title>
        <authorList>
            <consortium name="The Broad Institute Genomics Platform"/>
            <consortium name="The Broad Institute Genome Sequencing Center for Infectious Disease"/>
            <person name="Wu L."/>
            <person name="Ma J."/>
        </authorList>
    </citation>
    <scope>NUCLEOTIDE SEQUENCE [LARGE SCALE GENOMIC DNA]</scope>
    <source>
        <strain evidence="2 3">JCM 6921</strain>
    </source>
</reference>
<evidence type="ECO:0000256" key="1">
    <source>
        <dbReference type="SAM" id="Phobius"/>
    </source>
</evidence>
<evidence type="ECO:0000313" key="3">
    <source>
        <dbReference type="Proteomes" id="UP001500058"/>
    </source>
</evidence>
<dbReference type="Proteomes" id="UP001500058">
    <property type="component" value="Unassembled WGS sequence"/>
</dbReference>
<evidence type="ECO:0000313" key="2">
    <source>
        <dbReference type="EMBL" id="GAA2410563.1"/>
    </source>
</evidence>
<sequence>MTVGGCSRALRAAVFAAVCVLLAAVGHTAASGSAVPRWVLAAGAVAAGGTAWCLAGRERSPSGVAVFSVSLQTVLHWAFVLAQAVSREPHPAVHTAAAGHGTGGASPFGMPAVHLAAALVCGMWLARGERAFFRILRSVAGWLAAPLRPPGRPCPPSPRLVRLRPAGSNAVPPLLLLAHTLVSRGPPAGPAGG</sequence>
<accession>A0ABN3IPX2</accession>
<protein>
    <recommendedName>
        <fullName evidence="4">Integral membrane protein</fullName>
    </recommendedName>
</protein>
<keyword evidence="1" id="KW-0472">Membrane</keyword>
<proteinExistence type="predicted"/>
<feature type="transmembrane region" description="Helical" evidence="1">
    <location>
        <begin position="105"/>
        <end position="126"/>
    </location>
</feature>
<evidence type="ECO:0008006" key="4">
    <source>
        <dbReference type="Google" id="ProtNLM"/>
    </source>
</evidence>
<dbReference type="EMBL" id="BAAATJ010000024">
    <property type="protein sequence ID" value="GAA2410563.1"/>
    <property type="molecule type" value="Genomic_DNA"/>
</dbReference>
<name>A0ABN3IPX2_9ACTN</name>
<dbReference type="RefSeq" id="WP_344632841.1">
    <property type="nucleotide sequence ID" value="NZ_BAAATJ010000024.1"/>
</dbReference>
<keyword evidence="1" id="KW-0812">Transmembrane</keyword>
<comment type="caution">
    <text evidence="2">The sequence shown here is derived from an EMBL/GenBank/DDBJ whole genome shotgun (WGS) entry which is preliminary data.</text>
</comment>
<gene>
    <name evidence="2" type="ORF">GCM10010420_44110</name>
</gene>